<name>A0A0G4FA52_VITBC</name>
<evidence type="ECO:0000256" key="4">
    <source>
        <dbReference type="ARBA" id="ARBA00022803"/>
    </source>
</evidence>
<organism evidence="5 6">
    <name type="scientific">Vitrella brassicaformis (strain CCMP3155)</name>
    <dbReference type="NCBI Taxonomy" id="1169540"/>
    <lineage>
        <taxon>Eukaryota</taxon>
        <taxon>Sar</taxon>
        <taxon>Alveolata</taxon>
        <taxon>Colpodellida</taxon>
        <taxon>Vitrellaceae</taxon>
        <taxon>Vitrella</taxon>
    </lineage>
</organism>
<evidence type="ECO:0000313" key="6">
    <source>
        <dbReference type="Proteomes" id="UP000041254"/>
    </source>
</evidence>
<dbReference type="SUPFAM" id="SSF48452">
    <property type="entry name" value="TPR-like"/>
    <property type="match status" value="1"/>
</dbReference>
<evidence type="ECO:0000256" key="3">
    <source>
        <dbReference type="ARBA" id="ARBA00022737"/>
    </source>
</evidence>
<dbReference type="Gene3D" id="1.25.40.10">
    <property type="entry name" value="Tetratricopeptide repeat domain"/>
    <property type="match status" value="1"/>
</dbReference>
<gene>
    <name evidence="5" type="ORF">Vbra_21267</name>
</gene>
<dbReference type="AlphaFoldDB" id="A0A0G4FA52"/>
<dbReference type="InterPro" id="IPR011990">
    <property type="entry name" value="TPR-like_helical_dom_sf"/>
</dbReference>
<dbReference type="OMA" id="DLCERHA"/>
<dbReference type="PANTHER" id="PTHR16263:SF4">
    <property type="entry name" value="TETRATRICOPEPTIDE REPEAT PROTEIN 38"/>
    <property type="match status" value="1"/>
</dbReference>
<evidence type="ECO:0000256" key="2">
    <source>
        <dbReference type="ARBA" id="ARBA00019992"/>
    </source>
</evidence>
<dbReference type="InterPro" id="IPR033891">
    <property type="entry name" value="TTC38"/>
</dbReference>
<sequence>MLQDQFGYTLDTSNEAAASAYRNYIDCVLTYGTEWHAGEEAHSKDPGSWFARIAEADGTICSYDIPAAASLIAAMTRDSQGVSDIDPRAQLYMKAMDAWICQGDPDKAAQTYQEVLRHYPKDLFALKRSQLLYFAAGSVPEMLSVCQLDQVASSHESSPYYHAMLSFGLEQNGQADAAHEAAKRGVVLKQDDAWAHHGLAHADYNAGRLAEGARTLLSYAHYWDDRPLCSFLYTHNWWHVALFHLDMNRYGDAWRLYKERVWEGRGKCDPTNIQDQMGALGLLVKLYIRLVFIEHYRQEWLGGGARSVSEPSVEDIKAAMKVVLGRASATNLQSHYEPLFDVLSVAAFTITGNDETATKMISEVESIAKGMPAKRKTAGDAWLGAMRGSRAWAQQDFIATVSELAAVLDDLKYLFASYEQCDVIREMFLHAGVLALAEGASPPSPDMAKVSSLIDSRMNEPRAAHVPCYAILKALYLHAAKGDGDGATAKAELVRQAGQVETKYASEQIDV</sequence>
<dbReference type="Proteomes" id="UP000041254">
    <property type="component" value="Unassembled WGS sequence"/>
</dbReference>
<reference evidence="5 6" key="1">
    <citation type="submission" date="2014-11" db="EMBL/GenBank/DDBJ databases">
        <authorList>
            <person name="Zhu J."/>
            <person name="Qi W."/>
            <person name="Song R."/>
        </authorList>
    </citation>
    <scope>NUCLEOTIDE SEQUENCE [LARGE SCALE GENOMIC DNA]</scope>
</reference>
<keyword evidence="4" id="KW-0802">TPR repeat</keyword>
<protein>
    <recommendedName>
        <fullName evidence="2">Tetratricopeptide repeat protein 38</fullName>
    </recommendedName>
</protein>
<dbReference type="EMBL" id="CDMY01000394">
    <property type="protein sequence ID" value="CEM09166.1"/>
    <property type="molecule type" value="Genomic_DNA"/>
</dbReference>
<proteinExistence type="inferred from homology"/>
<dbReference type="InParanoid" id="A0A0G4FA52"/>
<dbReference type="PANTHER" id="PTHR16263">
    <property type="entry name" value="TETRATRICOPEPTIDE REPEAT PROTEIN 38"/>
    <property type="match status" value="1"/>
</dbReference>
<evidence type="ECO:0000256" key="1">
    <source>
        <dbReference type="ARBA" id="ARBA00005857"/>
    </source>
</evidence>
<comment type="similarity">
    <text evidence="1">Belongs to the TTC38 family.</text>
</comment>
<dbReference type="VEuPathDB" id="CryptoDB:Vbra_21267"/>
<keyword evidence="3" id="KW-0677">Repeat</keyword>
<accession>A0A0G4FA52</accession>
<dbReference type="OrthoDB" id="411507at2759"/>
<keyword evidence="6" id="KW-1185">Reference proteome</keyword>
<evidence type="ECO:0000313" key="5">
    <source>
        <dbReference type="EMBL" id="CEM09166.1"/>
    </source>
</evidence>